<feature type="domain" description="Type I restriction modification DNA specificity" evidence="4">
    <location>
        <begin position="124"/>
        <end position="168"/>
    </location>
</feature>
<dbReference type="GO" id="GO:0009307">
    <property type="term" value="P:DNA restriction-modification system"/>
    <property type="evidence" value="ECO:0007669"/>
    <property type="project" value="UniProtKB-KW"/>
</dbReference>
<accession>A0A1G8NHI0</accession>
<dbReference type="Gene3D" id="3.90.220.20">
    <property type="entry name" value="DNA methylase specificity domains"/>
    <property type="match status" value="2"/>
</dbReference>
<dbReference type="PANTHER" id="PTHR30408:SF12">
    <property type="entry name" value="TYPE I RESTRICTION ENZYME MJAVIII SPECIFICITY SUBUNIT"/>
    <property type="match status" value="1"/>
</dbReference>
<dbReference type="EMBL" id="FNDT01000023">
    <property type="protein sequence ID" value="SDI78960.1"/>
    <property type="molecule type" value="Genomic_DNA"/>
</dbReference>
<gene>
    <name evidence="5" type="ORF">SAMN04488693_12334</name>
</gene>
<evidence type="ECO:0000313" key="5">
    <source>
        <dbReference type="EMBL" id="SDI78960.1"/>
    </source>
</evidence>
<keyword evidence="6" id="KW-1185">Reference proteome</keyword>
<dbReference type="RefSeq" id="WP_217636782.1">
    <property type="nucleotide sequence ID" value="NZ_FNDT01000023.1"/>
</dbReference>
<evidence type="ECO:0000256" key="2">
    <source>
        <dbReference type="ARBA" id="ARBA00022747"/>
    </source>
</evidence>
<dbReference type="InterPro" id="IPR000055">
    <property type="entry name" value="Restrct_endonuc_typeI_TRD"/>
</dbReference>
<evidence type="ECO:0000259" key="4">
    <source>
        <dbReference type="Pfam" id="PF01420"/>
    </source>
</evidence>
<comment type="similarity">
    <text evidence="1">Belongs to the type-I restriction system S methylase family.</text>
</comment>
<name>A0A1G8NHI0_9MICC</name>
<dbReference type="STRING" id="335973.SAMN04488693_12334"/>
<reference evidence="5 6" key="1">
    <citation type="submission" date="2016-10" db="EMBL/GenBank/DDBJ databases">
        <authorList>
            <person name="de Groot N.N."/>
        </authorList>
    </citation>
    <scope>NUCLEOTIDE SEQUENCE [LARGE SCALE GENOMIC DNA]</scope>
    <source>
        <strain evidence="5 6">NP_1H</strain>
    </source>
</reference>
<dbReference type="Proteomes" id="UP000199258">
    <property type="component" value="Unassembled WGS sequence"/>
</dbReference>
<dbReference type="AlphaFoldDB" id="A0A1G8NHI0"/>
<dbReference type="GO" id="GO:0003677">
    <property type="term" value="F:DNA binding"/>
    <property type="evidence" value="ECO:0007669"/>
    <property type="project" value="UniProtKB-KW"/>
</dbReference>
<evidence type="ECO:0000256" key="1">
    <source>
        <dbReference type="ARBA" id="ARBA00010923"/>
    </source>
</evidence>
<evidence type="ECO:0000313" key="6">
    <source>
        <dbReference type="Proteomes" id="UP000199258"/>
    </source>
</evidence>
<dbReference type="Pfam" id="PF01420">
    <property type="entry name" value="Methylase_S"/>
    <property type="match status" value="1"/>
</dbReference>
<dbReference type="InterPro" id="IPR044946">
    <property type="entry name" value="Restrct_endonuc_typeI_TRD_sf"/>
</dbReference>
<evidence type="ECO:0000256" key="3">
    <source>
        <dbReference type="ARBA" id="ARBA00023125"/>
    </source>
</evidence>
<keyword evidence="2" id="KW-0680">Restriction system</keyword>
<protein>
    <submittedName>
        <fullName evidence="5">Type I restriction enzyme, S subunit</fullName>
    </submittedName>
</protein>
<dbReference type="SUPFAM" id="SSF116734">
    <property type="entry name" value="DNA methylase specificity domain"/>
    <property type="match status" value="2"/>
</dbReference>
<keyword evidence="3" id="KW-0238">DNA-binding</keyword>
<sequence length="393" mass="43786">MNPRLVELSALMISRGGSVDPRKHPNETFELLSIPAHDRGLPDVVAGESIGSTKQVVQSGDVLLSKIVPHIRRAWVVPPRTSHRQIASGEWIVFRNEQIFGPYFRQLLVSDAFNSQFMQTVAGVGGSLLRARPAHVAKIKVPLPPLNEQRRIAAILDKADELRAKRREALAHLDTLTHSIFHIMFGDPAVNPMGYERKPLVELCRATDDIRCGPFGTQLNKREFRSSGVPLWGIKNVNRHFDLPTLEFLDEATANRLTSYSILPGDIVMTRKGTVGNCAVYPDTFPRGIMHSDLLRLRLDKQRANSKFISDQLHSSRDVAHQVALISGGAIMAGINVSKLKAIEVVVPPLNCQGEYARRVAAVERLKEHHRAQLTELDTLFASLQHRAFKGEL</sequence>
<dbReference type="PANTHER" id="PTHR30408">
    <property type="entry name" value="TYPE-1 RESTRICTION ENZYME ECOKI SPECIFICITY PROTEIN"/>
    <property type="match status" value="1"/>
</dbReference>
<dbReference type="InterPro" id="IPR052021">
    <property type="entry name" value="Type-I_RS_S_subunit"/>
</dbReference>
<organism evidence="5 6">
    <name type="scientific">Arthrobacter subterraneus</name>
    <dbReference type="NCBI Taxonomy" id="335973"/>
    <lineage>
        <taxon>Bacteria</taxon>
        <taxon>Bacillati</taxon>
        <taxon>Actinomycetota</taxon>
        <taxon>Actinomycetes</taxon>
        <taxon>Micrococcales</taxon>
        <taxon>Micrococcaceae</taxon>
        <taxon>Arthrobacter</taxon>
    </lineage>
</organism>
<proteinExistence type="inferred from homology"/>